<name>A0A9P1J2X8_9PELO</name>
<protein>
    <submittedName>
        <fullName evidence="1">Uncharacterized protein</fullName>
    </submittedName>
</protein>
<gene>
    <name evidence="1" type="ORF">CAMP_LOCUS18173</name>
</gene>
<organism evidence="1 2">
    <name type="scientific">Caenorhabditis angaria</name>
    <dbReference type="NCBI Taxonomy" id="860376"/>
    <lineage>
        <taxon>Eukaryota</taxon>
        <taxon>Metazoa</taxon>
        <taxon>Ecdysozoa</taxon>
        <taxon>Nematoda</taxon>
        <taxon>Chromadorea</taxon>
        <taxon>Rhabditida</taxon>
        <taxon>Rhabditina</taxon>
        <taxon>Rhabditomorpha</taxon>
        <taxon>Rhabditoidea</taxon>
        <taxon>Rhabditidae</taxon>
        <taxon>Peloderinae</taxon>
        <taxon>Caenorhabditis</taxon>
    </lineage>
</organism>
<reference evidence="1" key="1">
    <citation type="submission" date="2022-11" db="EMBL/GenBank/DDBJ databases">
        <authorList>
            <person name="Kikuchi T."/>
        </authorList>
    </citation>
    <scope>NUCLEOTIDE SEQUENCE</scope>
    <source>
        <strain evidence="1">PS1010</strain>
    </source>
</reference>
<evidence type="ECO:0000313" key="1">
    <source>
        <dbReference type="EMBL" id="CAI5455536.1"/>
    </source>
</evidence>
<dbReference type="EMBL" id="CANHGI010000006">
    <property type="protein sequence ID" value="CAI5455536.1"/>
    <property type="molecule type" value="Genomic_DNA"/>
</dbReference>
<dbReference type="AlphaFoldDB" id="A0A9P1J2X8"/>
<evidence type="ECO:0000313" key="2">
    <source>
        <dbReference type="Proteomes" id="UP001152747"/>
    </source>
</evidence>
<comment type="caution">
    <text evidence="1">The sequence shown here is derived from an EMBL/GenBank/DDBJ whole genome shotgun (WGS) entry which is preliminary data.</text>
</comment>
<sequence length="143" mass="16954">MLKFFTPHHKNDLIIRNYIRMEENVLKSPAFLNYEVSRTFSLFHRFLCFEVVEMSEAKLAEIEKTQCKGDGLRKTLLIGNLVESIENNGYDFNEFLVDRYSRKNLYLQRFNEIRGVRNSNLWDAISDDLENSFNQVDLSDDDE</sequence>
<accession>A0A9P1J2X8</accession>
<proteinExistence type="predicted"/>
<dbReference type="Proteomes" id="UP001152747">
    <property type="component" value="Unassembled WGS sequence"/>
</dbReference>
<keyword evidence="2" id="KW-1185">Reference proteome</keyword>